<proteinExistence type="predicted"/>
<dbReference type="EMBL" id="JADPVI010000001">
    <property type="protein sequence ID" value="MBF8456574.1"/>
    <property type="molecule type" value="Genomic_DNA"/>
</dbReference>
<dbReference type="InterPro" id="IPR008983">
    <property type="entry name" value="Tumour_necrosis_fac-like_dom"/>
</dbReference>
<name>A0ABS0FA50_9FLAO</name>
<evidence type="ECO:0000256" key="1">
    <source>
        <dbReference type="SAM" id="SignalP"/>
    </source>
</evidence>
<organism evidence="2 3">
    <name type="scientific">Kaistella gelatinilytica</name>
    <dbReference type="NCBI Taxonomy" id="2787636"/>
    <lineage>
        <taxon>Bacteria</taxon>
        <taxon>Pseudomonadati</taxon>
        <taxon>Bacteroidota</taxon>
        <taxon>Flavobacteriia</taxon>
        <taxon>Flavobacteriales</taxon>
        <taxon>Weeksellaceae</taxon>
        <taxon>Chryseobacterium group</taxon>
        <taxon>Kaistella</taxon>
    </lineage>
</organism>
<reference evidence="2 3" key="1">
    <citation type="submission" date="2020-11" db="EMBL/GenBank/DDBJ databases">
        <title>Kaistella gelatinilytica sp. nov., a flavobacterium isolated from Antarctic Soil.</title>
        <authorList>
            <person name="Li J."/>
        </authorList>
    </citation>
    <scope>NUCLEOTIDE SEQUENCE [LARGE SCALE GENOMIC DNA]</scope>
    <source>
        <strain evidence="2 3">G5-32</strain>
    </source>
</reference>
<gene>
    <name evidence="2" type="ORF">IV494_05205</name>
</gene>
<feature type="signal peptide" evidence="1">
    <location>
        <begin position="1"/>
        <end position="21"/>
    </location>
</feature>
<comment type="caution">
    <text evidence="2">The sequence shown here is derived from an EMBL/GenBank/DDBJ whole genome shotgun (WGS) entry which is preliminary data.</text>
</comment>
<protein>
    <recommendedName>
        <fullName evidence="4">C1q domain-containing protein</fullName>
    </recommendedName>
</protein>
<dbReference type="Gene3D" id="2.60.120.40">
    <property type="match status" value="1"/>
</dbReference>
<dbReference type="SUPFAM" id="SSF49842">
    <property type="entry name" value="TNF-like"/>
    <property type="match status" value="1"/>
</dbReference>
<keyword evidence="1" id="KW-0732">Signal</keyword>
<evidence type="ECO:0008006" key="4">
    <source>
        <dbReference type="Google" id="ProtNLM"/>
    </source>
</evidence>
<keyword evidence="3" id="KW-1185">Reference proteome</keyword>
<evidence type="ECO:0000313" key="2">
    <source>
        <dbReference type="EMBL" id="MBF8456574.1"/>
    </source>
</evidence>
<accession>A0ABS0FA50</accession>
<dbReference type="RefSeq" id="WP_196079081.1">
    <property type="nucleotide sequence ID" value="NZ_JADPVI010000001.1"/>
</dbReference>
<feature type="chain" id="PRO_5047328705" description="C1q domain-containing protein" evidence="1">
    <location>
        <begin position="22"/>
        <end position="442"/>
    </location>
</feature>
<dbReference type="Proteomes" id="UP000660070">
    <property type="component" value="Unassembled WGS sequence"/>
</dbReference>
<evidence type="ECO:0000313" key="3">
    <source>
        <dbReference type="Proteomes" id="UP000660070"/>
    </source>
</evidence>
<sequence>MKKLLSITAIIFGVMLTFAQAPEKFSYQAIIRNASNALVTNANVGMKISILKTSAAGTVVYSESQTAMTNLNGLVSIQIGAGTPITGTIAGINWGSDSYYIKTETDPAGGTNYTIAGTTQLLSVPYALYSKNSGSGSGLTLPYAGTSAVDNINQFKITNTSASLYSAGVFENTNLANFSGAVVGNNLSTGGFGTGVVGTANSNSTSNLSAGVTGYLLGTGTTGAGFYGYAENGYGIYSATTNGKGVLGFSDGTGTAGYFQSGATGYAFRTFGALKLTNIGEGAGKVLTSDAAGNATWQNGTPKVHFSSTGGSTQATPNGILTVINSWTGLDESGGANYNAATGEYTIPVTGYYAVKAQMSFVSSNTLAGPQAAVRIQVDASTVKTAYSNNSIVGEFYSDASVNIEKTFTAGQKVRISEQQFGSATNALYGPSTSFSIHLIHQ</sequence>